<reference evidence="9 10" key="1">
    <citation type="submission" date="2019-08" db="EMBL/GenBank/DDBJ databases">
        <title>Complete genome sequence of Terriglobus albidus strain ORNL.</title>
        <authorList>
            <person name="Podar M."/>
        </authorList>
    </citation>
    <scope>NUCLEOTIDE SEQUENCE [LARGE SCALE GENOMIC DNA]</scope>
    <source>
        <strain evidence="9 10">ORNL</strain>
    </source>
</reference>
<dbReference type="InterPro" id="IPR023081">
    <property type="entry name" value="Cell_div_FtsB"/>
</dbReference>
<feature type="transmembrane region" description="Helical" evidence="8">
    <location>
        <begin position="25"/>
        <end position="43"/>
    </location>
</feature>
<dbReference type="RefSeq" id="WP_147648218.1">
    <property type="nucleotide sequence ID" value="NZ_CP042806.1"/>
</dbReference>
<organism evidence="9 10">
    <name type="scientific">Terriglobus albidus</name>
    <dbReference type="NCBI Taxonomy" id="1592106"/>
    <lineage>
        <taxon>Bacteria</taxon>
        <taxon>Pseudomonadati</taxon>
        <taxon>Acidobacteriota</taxon>
        <taxon>Terriglobia</taxon>
        <taxon>Terriglobales</taxon>
        <taxon>Acidobacteriaceae</taxon>
        <taxon>Terriglobus</taxon>
    </lineage>
</organism>
<keyword evidence="4 8" id="KW-1133">Transmembrane helix</keyword>
<sequence>MRNSSSLWSRLIGAGERLYSGRRKLATVAAVGLAISLGYHVIFGQNGLTMYEQKKREARELDVELKRLQKENEQMSGHIGRLQNDPSAIEHQAREELHYTRPGEVIYTLPAAPAKK</sequence>
<gene>
    <name evidence="9" type="ORF">FTW19_14040</name>
</gene>
<evidence type="ECO:0000256" key="5">
    <source>
        <dbReference type="ARBA" id="ARBA00023136"/>
    </source>
</evidence>
<protein>
    <submittedName>
        <fullName evidence="9">Septum formation initiator family protein</fullName>
    </submittedName>
</protein>
<dbReference type="Proteomes" id="UP000321820">
    <property type="component" value="Chromosome"/>
</dbReference>
<evidence type="ECO:0000256" key="4">
    <source>
        <dbReference type="ARBA" id="ARBA00022989"/>
    </source>
</evidence>
<dbReference type="PANTHER" id="PTHR37485">
    <property type="entry name" value="CELL DIVISION PROTEIN FTSB"/>
    <property type="match status" value="1"/>
</dbReference>
<evidence type="ECO:0000256" key="7">
    <source>
        <dbReference type="SAM" id="Coils"/>
    </source>
</evidence>
<evidence type="ECO:0000256" key="3">
    <source>
        <dbReference type="ARBA" id="ARBA00022692"/>
    </source>
</evidence>
<evidence type="ECO:0000256" key="8">
    <source>
        <dbReference type="SAM" id="Phobius"/>
    </source>
</evidence>
<evidence type="ECO:0000256" key="1">
    <source>
        <dbReference type="ARBA" id="ARBA00022475"/>
    </source>
</evidence>
<accession>A0A5B9EE13</accession>
<dbReference type="GO" id="GO:0043093">
    <property type="term" value="P:FtsZ-dependent cytokinesis"/>
    <property type="evidence" value="ECO:0007669"/>
    <property type="project" value="TreeGrafter"/>
</dbReference>
<dbReference type="PANTHER" id="PTHR37485:SF1">
    <property type="entry name" value="CELL DIVISION PROTEIN FTSB"/>
    <property type="match status" value="1"/>
</dbReference>
<keyword evidence="5 8" id="KW-0472">Membrane</keyword>
<keyword evidence="1" id="KW-1003">Cell membrane</keyword>
<evidence type="ECO:0000313" key="9">
    <source>
        <dbReference type="EMBL" id="QEE29020.1"/>
    </source>
</evidence>
<dbReference type="GO" id="GO:0030428">
    <property type="term" value="C:cell septum"/>
    <property type="evidence" value="ECO:0007669"/>
    <property type="project" value="TreeGrafter"/>
</dbReference>
<proteinExistence type="predicted"/>
<dbReference type="OrthoDB" id="9789040at2"/>
<evidence type="ECO:0000313" key="10">
    <source>
        <dbReference type="Proteomes" id="UP000321820"/>
    </source>
</evidence>
<dbReference type="InterPro" id="IPR007060">
    <property type="entry name" value="FtsL/DivIC"/>
</dbReference>
<keyword evidence="2" id="KW-0132">Cell division</keyword>
<evidence type="ECO:0000256" key="6">
    <source>
        <dbReference type="ARBA" id="ARBA00023306"/>
    </source>
</evidence>
<evidence type="ECO:0000256" key="2">
    <source>
        <dbReference type="ARBA" id="ARBA00022618"/>
    </source>
</evidence>
<name>A0A5B9EE13_9BACT</name>
<dbReference type="Pfam" id="PF04977">
    <property type="entry name" value="DivIC"/>
    <property type="match status" value="1"/>
</dbReference>
<keyword evidence="6" id="KW-0131">Cell cycle</keyword>
<dbReference type="EMBL" id="CP042806">
    <property type="protein sequence ID" value="QEE29020.1"/>
    <property type="molecule type" value="Genomic_DNA"/>
</dbReference>
<dbReference type="AlphaFoldDB" id="A0A5B9EE13"/>
<keyword evidence="3 8" id="KW-0812">Transmembrane</keyword>
<feature type="coiled-coil region" evidence="7">
    <location>
        <begin position="51"/>
        <end position="85"/>
    </location>
</feature>
<keyword evidence="10" id="KW-1185">Reference proteome</keyword>
<keyword evidence="7" id="KW-0175">Coiled coil</keyword>
<dbReference type="KEGG" id="talb:FTW19_14040"/>